<sequence length="346" mass="37686">MKVVAITGEREVEVREVKKPVLGKNQVMMKVNGCALCTWEQRMYSGVIKYITPPFVGGHEVAGEIAEIGENVDPKAYPIGKKIVANLIKKPCGKCYFCRHGMENLCKMADDIDDGYEIPGTAGLGEYIKLNLDQVYFMPDDMPTEKAVFAEPLGCVIQSVNQTTINLGDNVVVIGGGIMGQLHVMCAKARGAYVIMSEIDPERRKLAEELGCDLTFNPMEEDAVQFVKDHTDGMGAEAVFNTTAVAAVAEQAIKMTAPGGTVVMYSSVHAGKEVPLDVGYVHSKGVKITGTKSPSVRSFTESVNCLRKGIIDPSRLVSGVFTPEQCKEAFETALRPDTFRCIIEYK</sequence>
<comment type="similarity">
    <text evidence="4">Belongs to the zinc-containing alcohol dehydrogenase family.</text>
</comment>
<accession>A0ABV1FFG2</accession>
<name>A0ABV1FFG2_9FIRM</name>
<evidence type="ECO:0000313" key="8">
    <source>
        <dbReference type="Proteomes" id="UP001438008"/>
    </source>
</evidence>
<evidence type="ECO:0000256" key="2">
    <source>
        <dbReference type="ARBA" id="ARBA00022833"/>
    </source>
</evidence>
<dbReference type="Pfam" id="PF00107">
    <property type="entry name" value="ADH_zinc_N"/>
    <property type="match status" value="1"/>
</dbReference>
<evidence type="ECO:0000313" key="7">
    <source>
        <dbReference type="EMBL" id="MEQ2472083.1"/>
    </source>
</evidence>
<proteinExistence type="inferred from homology"/>
<dbReference type="Gene3D" id="3.90.180.10">
    <property type="entry name" value="Medium-chain alcohol dehydrogenases, catalytic domain"/>
    <property type="match status" value="1"/>
</dbReference>
<feature type="domain" description="Alcohol dehydrogenase-like N-terminal" evidence="6">
    <location>
        <begin position="23"/>
        <end position="140"/>
    </location>
</feature>
<dbReference type="InterPro" id="IPR002328">
    <property type="entry name" value="ADH_Zn_CS"/>
</dbReference>
<reference evidence="7 8" key="1">
    <citation type="submission" date="2024-03" db="EMBL/GenBank/DDBJ databases">
        <title>Human intestinal bacterial collection.</title>
        <authorList>
            <person name="Pauvert C."/>
            <person name="Hitch T.C.A."/>
            <person name="Clavel T."/>
        </authorList>
    </citation>
    <scope>NUCLEOTIDE SEQUENCE [LARGE SCALE GENOMIC DNA]</scope>
    <source>
        <strain evidence="7 8">CLA-AA-H132</strain>
    </source>
</reference>
<dbReference type="InterPro" id="IPR013154">
    <property type="entry name" value="ADH-like_N"/>
</dbReference>
<dbReference type="InterPro" id="IPR011032">
    <property type="entry name" value="GroES-like_sf"/>
</dbReference>
<keyword evidence="2 4" id="KW-0862">Zinc</keyword>
<dbReference type="RefSeq" id="WP_349164198.1">
    <property type="nucleotide sequence ID" value="NZ_JBBMFE010000004.1"/>
</dbReference>
<dbReference type="InterPro" id="IPR050129">
    <property type="entry name" value="Zn_alcohol_dh"/>
</dbReference>
<organism evidence="7 8">
    <name type="scientific">Laedolimicola intestinihominis</name>
    <dbReference type="NCBI Taxonomy" id="3133166"/>
    <lineage>
        <taxon>Bacteria</taxon>
        <taxon>Bacillati</taxon>
        <taxon>Bacillota</taxon>
        <taxon>Clostridia</taxon>
        <taxon>Lachnospirales</taxon>
        <taxon>Lachnospiraceae</taxon>
        <taxon>Laedolimicola</taxon>
    </lineage>
</organism>
<evidence type="ECO:0000256" key="1">
    <source>
        <dbReference type="ARBA" id="ARBA00022723"/>
    </source>
</evidence>
<evidence type="ECO:0000256" key="4">
    <source>
        <dbReference type="RuleBase" id="RU361277"/>
    </source>
</evidence>
<gene>
    <name evidence="7" type="ORF">WMO29_06210</name>
</gene>
<dbReference type="PROSITE" id="PS00059">
    <property type="entry name" value="ADH_ZINC"/>
    <property type="match status" value="1"/>
</dbReference>
<dbReference type="Pfam" id="PF08240">
    <property type="entry name" value="ADH_N"/>
    <property type="match status" value="1"/>
</dbReference>
<evidence type="ECO:0000259" key="5">
    <source>
        <dbReference type="Pfam" id="PF00107"/>
    </source>
</evidence>
<protein>
    <submittedName>
        <fullName evidence="7">Zinc-binding dehydrogenase</fullName>
    </submittedName>
</protein>
<dbReference type="PANTHER" id="PTHR43401">
    <property type="entry name" value="L-THREONINE 3-DEHYDROGENASE"/>
    <property type="match status" value="1"/>
</dbReference>
<keyword evidence="8" id="KW-1185">Reference proteome</keyword>
<dbReference type="InterPro" id="IPR036291">
    <property type="entry name" value="NAD(P)-bd_dom_sf"/>
</dbReference>
<evidence type="ECO:0000259" key="6">
    <source>
        <dbReference type="Pfam" id="PF08240"/>
    </source>
</evidence>
<evidence type="ECO:0000256" key="3">
    <source>
        <dbReference type="ARBA" id="ARBA00023002"/>
    </source>
</evidence>
<dbReference type="Gene3D" id="3.40.50.720">
    <property type="entry name" value="NAD(P)-binding Rossmann-like Domain"/>
    <property type="match status" value="1"/>
</dbReference>
<comment type="caution">
    <text evidence="7">The sequence shown here is derived from an EMBL/GenBank/DDBJ whole genome shotgun (WGS) entry which is preliminary data.</text>
</comment>
<comment type="cofactor">
    <cofactor evidence="4">
        <name>Zn(2+)</name>
        <dbReference type="ChEBI" id="CHEBI:29105"/>
    </cofactor>
</comment>
<dbReference type="PANTHER" id="PTHR43401:SF2">
    <property type="entry name" value="L-THREONINE 3-DEHYDROGENASE"/>
    <property type="match status" value="1"/>
</dbReference>
<dbReference type="Proteomes" id="UP001438008">
    <property type="component" value="Unassembled WGS sequence"/>
</dbReference>
<dbReference type="SUPFAM" id="SSF50129">
    <property type="entry name" value="GroES-like"/>
    <property type="match status" value="1"/>
</dbReference>
<dbReference type="InterPro" id="IPR013149">
    <property type="entry name" value="ADH-like_C"/>
</dbReference>
<keyword evidence="1 4" id="KW-0479">Metal-binding</keyword>
<dbReference type="EMBL" id="JBBMFE010000004">
    <property type="protein sequence ID" value="MEQ2472083.1"/>
    <property type="molecule type" value="Genomic_DNA"/>
</dbReference>
<feature type="domain" description="Alcohol dehydrogenase-like C-terminal" evidence="5">
    <location>
        <begin position="180"/>
        <end position="303"/>
    </location>
</feature>
<keyword evidence="3" id="KW-0560">Oxidoreductase</keyword>
<dbReference type="SUPFAM" id="SSF51735">
    <property type="entry name" value="NAD(P)-binding Rossmann-fold domains"/>
    <property type="match status" value="1"/>
</dbReference>